<evidence type="ECO:0000313" key="1">
    <source>
        <dbReference type="EMBL" id="ACL53299.1"/>
    </source>
</evidence>
<proteinExistence type="evidence at transcript level"/>
<organism evidence="1">
    <name type="scientific">Zea mays</name>
    <name type="common">Maize</name>
    <dbReference type="NCBI Taxonomy" id="4577"/>
    <lineage>
        <taxon>Eukaryota</taxon>
        <taxon>Viridiplantae</taxon>
        <taxon>Streptophyta</taxon>
        <taxon>Embryophyta</taxon>
        <taxon>Tracheophyta</taxon>
        <taxon>Spermatophyta</taxon>
        <taxon>Magnoliopsida</taxon>
        <taxon>Liliopsida</taxon>
        <taxon>Poales</taxon>
        <taxon>Poaceae</taxon>
        <taxon>PACMAD clade</taxon>
        <taxon>Panicoideae</taxon>
        <taxon>Andropogonodae</taxon>
        <taxon>Andropogoneae</taxon>
        <taxon>Tripsacinae</taxon>
        <taxon>Zea</taxon>
    </lineage>
</organism>
<reference evidence="1" key="1">
    <citation type="journal article" date="2009" name="PLoS Genet.">
        <title>Sequencing, mapping, and analysis of 27,455 maize full-length cDNAs.</title>
        <authorList>
            <person name="Soderlund C."/>
            <person name="Descour A."/>
            <person name="Kudrna D."/>
            <person name="Bomhoff M."/>
            <person name="Boyd L."/>
            <person name="Currie J."/>
            <person name="Angelova A."/>
            <person name="Collura K."/>
            <person name="Wissotski M."/>
            <person name="Ashley E."/>
            <person name="Morrow D."/>
            <person name="Fernandes J."/>
            <person name="Walbot V."/>
            <person name="Yu Y."/>
        </authorList>
    </citation>
    <scope>NUCLEOTIDE SEQUENCE</scope>
    <source>
        <strain evidence="1">B73</strain>
    </source>
</reference>
<dbReference type="EMBL" id="BT087077">
    <property type="protein sequence ID" value="ACR37430.1"/>
    <property type="molecule type" value="mRNA"/>
</dbReference>
<reference evidence="1" key="2">
    <citation type="submission" date="2012-06" db="EMBL/GenBank/DDBJ databases">
        <authorList>
            <person name="Yu Y."/>
            <person name="Currie J."/>
            <person name="Lomeli R."/>
            <person name="Angelova A."/>
            <person name="Collura K."/>
            <person name="Wissotski M."/>
            <person name="Campos D."/>
            <person name="Kudrna D."/>
            <person name="Golser W."/>
            <person name="Ashely E."/>
            <person name="Descour A."/>
            <person name="Fernandes J."/>
            <person name="Soderlund C."/>
            <person name="Walbot V."/>
        </authorList>
    </citation>
    <scope>NUCLEOTIDE SEQUENCE</scope>
    <source>
        <strain evidence="1">B73</strain>
    </source>
</reference>
<protein>
    <submittedName>
        <fullName evidence="1">Uncharacterized protein</fullName>
    </submittedName>
</protein>
<dbReference type="EMBL" id="BT054692">
    <property type="protein sequence ID" value="ACL53299.1"/>
    <property type="molecule type" value="mRNA"/>
</dbReference>
<sequence length="78" mass="9281">MLLEEKIDQSSTFQINDDQTSDKRIQIDSSTRDFPRLWIYGTRPFGARRPAPQTKEMRWYGLMTGWLRSRSRCNQNTP</sequence>
<dbReference type="AlphaFoldDB" id="B7ZZF0"/>
<accession>B7ZZF0</accession>
<name>B7ZZF0_MAIZE</name>